<organism evidence="4 6">
    <name type="scientific">Ardenticatena maritima</name>
    <dbReference type="NCBI Taxonomy" id="872965"/>
    <lineage>
        <taxon>Bacteria</taxon>
        <taxon>Bacillati</taxon>
        <taxon>Chloroflexota</taxon>
        <taxon>Ardenticatenia</taxon>
        <taxon>Ardenticatenales</taxon>
        <taxon>Ardenticatenaceae</taxon>
        <taxon>Ardenticatena</taxon>
    </lineage>
</organism>
<comment type="caution">
    <text evidence="4">The sequence shown here is derived from an EMBL/GenBank/DDBJ whole genome shotgun (WGS) entry which is preliminary data.</text>
</comment>
<evidence type="ECO:0000256" key="2">
    <source>
        <dbReference type="RuleBase" id="RU362080"/>
    </source>
</evidence>
<dbReference type="EMBL" id="LGKN01000009">
    <property type="protein sequence ID" value="KPL86339.1"/>
    <property type="molecule type" value="Genomic_DNA"/>
</dbReference>
<dbReference type="Proteomes" id="UP000050502">
    <property type="component" value="Unassembled WGS sequence"/>
</dbReference>
<gene>
    <name evidence="4" type="ORF">ARMA_3099</name>
    <name evidence="5" type="ORF">SE16_13525</name>
</gene>
<dbReference type="PANTHER" id="PTHR33713:SF11">
    <property type="entry name" value="PREVENT-HOST-DEATH FAMILY PROTEIN"/>
    <property type="match status" value="1"/>
</dbReference>
<evidence type="ECO:0000256" key="3">
    <source>
        <dbReference type="SAM" id="MobiDB-lite"/>
    </source>
</evidence>
<feature type="compositionally biased region" description="Acidic residues" evidence="3">
    <location>
        <begin position="81"/>
        <end position="90"/>
    </location>
</feature>
<dbReference type="InParanoid" id="A0A0M8KCD5"/>
<dbReference type="AlphaFoldDB" id="A0A0M8KCD5"/>
<dbReference type="EMBL" id="BBZA01000298">
    <property type="protein sequence ID" value="GAP64676.1"/>
    <property type="molecule type" value="Genomic_DNA"/>
</dbReference>
<dbReference type="Gene3D" id="3.40.1620.10">
    <property type="entry name" value="YefM-like domain"/>
    <property type="match status" value="1"/>
</dbReference>
<protein>
    <recommendedName>
        <fullName evidence="2">Antitoxin</fullName>
    </recommendedName>
</protein>
<dbReference type="RefSeq" id="WP_054494421.1">
    <property type="nucleotide sequence ID" value="NZ_BBZA01000298.1"/>
</dbReference>
<comment type="function">
    <text evidence="2">Antitoxin component of a type II toxin-antitoxin (TA) system.</text>
</comment>
<reference evidence="6" key="3">
    <citation type="submission" date="2015-08" db="EMBL/GenBank/DDBJ databases">
        <title>Draft Genome Sequence of a Heterotrophic Facultative Anaerobic Bacterium Ardenticatena maritima Strain 110S.</title>
        <authorList>
            <person name="Kawaichi S."/>
            <person name="Yoshida T."/>
            <person name="Sako Y."/>
            <person name="Nakamura R."/>
        </authorList>
    </citation>
    <scope>NUCLEOTIDE SEQUENCE [LARGE SCALE GENOMIC DNA]</scope>
    <source>
        <strain evidence="6">110S</strain>
    </source>
</reference>
<evidence type="ECO:0000256" key="1">
    <source>
        <dbReference type="ARBA" id="ARBA00009981"/>
    </source>
</evidence>
<name>A0A0M8KCD5_9CHLR</name>
<evidence type="ECO:0000313" key="5">
    <source>
        <dbReference type="EMBL" id="KPL86339.1"/>
    </source>
</evidence>
<sequence length="99" mass="11031">MATRIDLVEDVLPISELRLRAAEVIKKIRETQRPLVITQYGRAVAVLLDVNQFQTLQDTLTEMENQIEALHARLAELQNEANDETDDEAAATDVEAAAS</sequence>
<evidence type="ECO:0000313" key="4">
    <source>
        <dbReference type="EMBL" id="GAP64676.1"/>
    </source>
</evidence>
<evidence type="ECO:0000313" key="7">
    <source>
        <dbReference type="Proteomes" id="UP000050502"/>
    </source>
</evidence>
<dbReference type="InterPro" id="IPR051405">
    <property type="entry name" value="phD/YefM_antitoxin"/>
</dbReference>
<dbReference type="OrthoDB" id="9809157at2"/>
<dbReference type="SUPFAM" id="SSF143120">
    <property type="entry name" value="YefM-like"/>
    <property type="match status" value="1"/>
</dbReference>
<comment type="similarity">
    <text evidence="1 2">Belongs to the phD/YefM antitoxin family.</text>
</comment>
<keyword evidence="6" id="KW-1185">Reference proteome</keyword>
<reference evidence="4 6" key="1">
    <citation type="journal article" date="2015" name="Genome Announc.">
        <title>Draft Genome Sequence of a Heterotrophic Facultative Anaerobic Thermophilic Bacterium, Ardenticatena maritima Strain 110ST.</title>
        <authorList>
            <person name="Kawaichi S."/>
            <person name="Yoshida T."/>
            <person name="Sako Y."/>
            <person name="Nakamura R."/>
        </authorList>
    </citation>
    <scope>NUCLEOTIDE SEQUENCE [LARGE SCALE GENOMIC DNA]</scope>
    <source>
        <strain evidence="4 6">110S</strain>
    </source>
</reference>
<proteinExistence type="inferred from homology"/>
<dbReference type="NCBIfam" id="TIGR01552">
    <property type="entry name" value="phd_fam"/>
    <property type="match status" value="1"/>
</dbReference>
<dbReference type="InterPro" id="IPR036165">
    <property type="entry name" value="YefM-like_sf"/>
</dbReference>
<feature type="region of interest" description="Disordered" evidence="3">
    <location>
        <begin position="78"/>
        <end position="99"/>
    </location>
</feature>
<dbReference type="STRING" id="872965.SE16_13525"/>
<accession>A0A0M8KCD5</accession>
<dbReference type="PANTHER" id="PTHR33713">
    <property type="entry name" value="ANTITOXIN YAFN-RELATED"/>
    <property type="match status" value="1"/>
</dbReference>
<reference evidence="5 7" key="2">
    <citation type="submission" date="2015-07" db="EMBL/GenBank/DDBJ databases">
        <title>Whole genome sequence of Ardenticatena maritima DSM 23922.</title>
        <authorList>
            <person name="Hemp J."/>
            <person name="Ward L.M."/>
            <person name="Pace L.A."/>
            <person name="Fischer W.W."/>
        </authorList>
    </citation>
    <scope>NUCLEOTIDE SEQUENCE [LARGE SCALE GENOMIC DNA]</scope>
    <source>
        <strain evidence="5 7">110S</strain>
    </source>
</reference>
<dbReference type="Proteomes" id="UP000037784">
    <property type="component" value="Unassembled WGS sequence"/>
</dbReference>
<dbReference type="InterPro" id="IPR006442">
    <property type="entry name" value="Antitoxin_Phd/YefM"/>
</dbReference>
<evidence type="ECO:0000313" key="6">
    <source>
        <dbReference type="Proteomes" id="UP000037784"/>
    </source>
</evidence>
<dbReference type="Pfam" id="PF02604">
    <property type="entry name" value="PhdYeFM_antitox"/>
    <property type="match status" value="1"/>
</dbReference>